<evidence type="ECO:0000313" key="3">
    <source>
        <dbReference type="Proteomes" id="UP000288227"/>
    </source>
</evidence>
<feature type="transmembrane region" description="Helical" evidence="1">
    <location>
        <begin position="45"/>
        <end position="61"/>
    </location>
</feature>
<dbReference type="Proteomes" id="UP000288227">
    <property type="component" value="Unassembled WGS sequence"/>
</dbReference>
<dbReference type="AlphaFoldDB" id="A0A401U5M1"/>
<keyword evidence="1" id="KW-0812">Transmembrane</keyword>
<evidence type="ECO:0000313" key="2">
    <source>
        <dbReference type="EMBL" id="GCC50264.1"/>
    </source>
</evidence>
<accession>A0A401U5M1</accession>
<comment type="caution">
    <text evidence="2">The sequence shown here is derived from an EMBL/GenBank/DDBJ whole genome shotgun (WGS) entry which is preliminary data.</text>
</comment>
<dbReference type="EMBL" id="BHXQ01000001">
    <property type="protein sequence ID" value="GCC50264.1"/>
    <property type="molecule type" value="Genomic_DNA"/>
</dbReference>
<proteinExistence type="predicted"/>
<sequence length="62" mass="7278">MESIDSFYGYFNLVLGSTMTLIGFRVYRPFTKEKEEAMYKKFGNFFKYGGIALIVWGLIKIF</sequence>
<feature type="transmembrane region" description="Helical" evidence="1">
    <location>
        <begin position="6"/>
        <end position="24"/>
    </location>
</feature>
<evidence type="ECO:0000256" key="1">
    <source>
        <dbReference type="SAM" id="Phobius"/>
    </source>
</evidence>
<organism evidence="2 3">
    <name type="scientific">Chryseotalea sanaruensis</name>
    <dbReference type="NCBI Taxonomy" id="2482724"/>
    <lineage>
        <taxon>Bacteria</taxon>
        <taxon>Pseudomonadati</taxon>
        <taxon>Bacteroidota</taxon>
        <taxon>Cytophagia</taxon>
        <taxon>Cytophagales</taxon>
        <taxon>Chryseotaleaceae</taxon>
        <taxon>Chryseotalea</taxon>
    </lineage>
</organism>
<reference evidence="2 3" key="1">
    <citation type="submission" date="2018-11" db="EMBL/GenBank/DDBJ databases">
        <title>Chryseotalea sanarue gen. nov., sp., nov., a member of the family Cytophagaceae, isolated from a brackish lake in Hamamatsu Japan.</title>
        <authorList>
            <person name="Maejima Y."/>
            <person name="Iino T."/>
            <person name="Muraguchi Y."/>
            <person name="Fukuda K."/>
            <person name="Ohkuma M."/>
            <person name="Moriuchi R."/>
            <person name="Dohra H."/>
            <person name="Kimbara K."/>
            <person name="Shintani M."/>
        </authorList>
    </citation>
    <scope>NUCLEOTIDE SEQUENCE [LARGE SCALE GENOMIC DNA]</scope>
    <source>
        <strain evidence="2 3">Ys</strain>
    </source>
</reference>
<gene>
    <name evidence="2" type="ORF">SanaruYs_04790</name>
</gene>
<keyword evidence="3" id="KW-1185">Reference proteome</keyword>
<protein>
    <submittedName>
        <fullName evidence="2">Uncharacterized protein</fullName>
    </submittedName>
</protein>
<keyword evidence="1" id="KW-0472">Membrane</keyword>
<dbReference type="OrthoDB" id="9941670at2"/>
<name>A0A401U5M1_9BACT</name>
<keyword evidence="1" id="KW-1133">Transmembrane helix</keyword>